<dbReference type="InterPro" id="IPR010095">
    <property type="entry name" value="Cas12f1-like_TNB"/>
</dbReference>
<evidence type="ECO:0000313" key="9">
    <source>
        <dbReference type="Proteomes" id="UP000192674"/>
    </source>
</evidence>
<dbReference type="OrthoDB" id="501880at2"/>
<feature type="domain" description="Probable transposase IS891/IS1136/IS1341" evidence="6">
    <location>
        <begin position="129"/>
        <end position="222"/>
    </location>
</feature>
<keyword evidence="9" id="KW-1185">Reference proteome</keyword>
<dbReference type="GO" id="GO:0032196">
    <property type="term" value="P:transposition"/>
    <property type="evidence" value="ECO:0007669"/>
    <property type="project" value="UniProtKB-KW"/>
</dbReference>
<organism evidence="8 9">
    <name type="scientific">Kibdelosporangium aridum</name>
    <dbReference type="NCBI Taxonomy" id="2030"/>
    <lineage>
        <taxon>Bacteria</taxon>
        <taxon>Bacillati</taxon>
        <taxon>Actinomycetota</taxon>
        <taxon>Actinomycetes</taxon>
        <taxon>Pseudonocardiales</taxon>
        <taxon>Pseudonocardiaceae</taxon>
        <taxon>Kibdelosporangium</taxon>
    </lineage>
</organism>
<evidence type="ECO:0000259" key="6">
    <source>
        <dbReference type="Pfam" id="PF01385"/>
    </source>
</evidence>
<dbReference type="GO" id="GO:0006310">
    <property type="term" value="P:DNA recombination"/>
    <property type="evidence" value="ECO:0007669"/>
    <property type="project" value="UniProtKB-KW"/>
</dbReference>
<dbReference type="AlphaFoldDB" id="A0A1W2F8S9"/>
<dbReference type="PANTHER" id="PTHR30405">
    <property type="entry name" value="TRANSPOSASE"/>
    <property type="match status" value="1"/>
</dbReference>
<keyword evidence="5" id="KW-0233">DNA recombination</keyword>
<keyword evidence="4" id="KW-0238">DNA-binding</keyword>
<dbReference type="PANTHER" id="PTHR30405:SF11">
    <property type="entry name" value="RNA-GUIDED DNA ENDONUCLEASE RV2885C-RELATED"/>
    <property type="match status" value="1"/>
</dbReference>
<dbReference type="InterPro" id="IPR001959">
    <property type="entry name" value="Transposase"/>
</dbReference>
<evidence type="ECO:0000256" key="4">
    <source>
        <dbReference type="ARBA" id="ARBA00023125"/>
    </source>
</evidence>
<keyword evidence="3" id="KW-0815">Transposition</keyword>
<comment type="similarity">
    <text evidence="2">In the N-terminal section; belongs to the transposase 2 family.</text>
</comment>
<evidence type="ECO:0000256" key="2">
    <source>
        <dbReference type="ARBA" id="ARBA00011044"/>
    </source>
</evidence>
<reference evidence="8 9" key="1">
    <citation type="submission" date="2017-04" db="EMBL/GenBank/DDBJ databases">
        <authorList>
            <person name="Afonso C.L."/>
            <person name="Miller P.J."/>
            <person name="Scott M.A."/>
            <person name="Spackman E."/>
            <person name="Goraichik I."/>
            <person name="Dimitrov K.M."/>
            <person name="Suarez D.L."/>
            <person name="Swayne D.E."/>
        </authorList>
    </citation>
    <scope>NUCLEOTIDE SEQUENCE [LARGE SCALE GENOMIC DNA]</scope>
    <source>
        <strain evidence="8 9">DSM 43828</strain>
    </source>
</reference>
<dbReference type="Pfam" id="PF07282">
    <property type="entry name" value="Cas12f1-like_TNB"/>
    <property type="match status" value="1"/>
</dbReference>
<dbReference type="NCBIfam" id="NF040570">
    <property type="entry name" value="guided_TnpB"/>
    <property type="match status" value="1"/>
</dbReference>
<gene>
    <name evidence="8" type="ORF">SAMN05661093_05733</name>
</gene>
<dbReference type="Proteomes" id="UP000192674">
    <property type="component" value="Unassembled WGS sequence"/>
</dbReference>
<proteinExistence type="inferred from homology"/>
<name>A0A1W2F8S9_KIBAR</name>
<dbReference type="GO" id="GO:0003677">
    <property type="term" value="F:DNA binding"/>
    <property type="evidence" value="ECO:0007669"/>
    <property type="project" value="UniProtKB-KW"/>
</dbReference>
<feature type="domain" description="Cas12f1-like TNB" evidence="7">
    <location>
        <begin position="253"/>
        <end position="321"/>
    </location>
</feature>
<evidence type="ECO:0000256" key="5">
    <source>
        <dbReference type="ARBA" id="ARBA00023172"/>
    </source>
</evidence>
<evidence type="ECO:0000259" key="7">
    <source>
        <dbReference type="Pfam" id="PF07282"/>
    </source>
</evidence>
<evidence type="ECO:0000256" key="3">
    <source>
        <dbReference type="ARBA" id="ARBA00022578"/>
    </source>
</evidence>
<evidence type="ECO:0000313" key="8">
    <source>
        <dbReference type="EMBL" id="SMD18263.1"/>
    </source>
</evidence>
<evidence type="ECO:0000256" key="1">
    <source>
        <dbReference type="ARBA" id="ARBA00008761"/>
    </source>
</evidence>
<sequence length="344" mass="38459">MIIVKRVVKVRLLPSPEQKAAWADAYAALHAKVRAGNYGAPGCVRRRKVETNPIRFRDDAAQPFDARCLSWQLHAPGRGGTVSIWTVAGRMRDVRLLGSPMDLARLAATKIGQTDLVLRDGYLLLYAVVDEPEAPSQMPVNGFLGVDLGIVNIATTSDGHRATGGRLNRYRNRQLRMRKRLQAKKTASARRLLKKRRRREARFVADLNHQISKSIVAEAERTERGVAVERLTGIRARVRLRKSQRATVHSWAFGQLGKYLEYKSRRAGVAFVQVDPAYTSQTCSRPGCGYVDKKNRRTQALFVCVRCDFVGHADHNAARNIAERGVARWGEAMRPYAAPILAPS</sequence>
<accession>A0A1W2F8S9</accession>
<dbReference type="NCBIfam" id="TIGR01766">
    <property type="entry name" value="IS200/IS605 family accessory protein TnpB-like domain"/>
    <property type="match status" value="1"/>
</dbReference>
<comment type="similarity">
    <text evidence="1">In the C-terminal section; belongs to the transposase 35 family.</text>
</comment>
<dbReference type="EMBL" id="FWXV01000005">
    <property type="protein sequence ID" value="SMD18263.1"/>
    <property type="molecule type" value="Genomic_DNA"/>
</dbReference>
<protein>
    <submittedName>
        <fullName evidence="8">Transposase, IS605 OrfB family, central region</fullName>
    </submittedName>
</protein>
<dbReference type="InterPro" id="IPR051399">
    <property type="entry name" value="RNA-guided_DNA_endo/Transpos"/>
</dbReference>
<dbReference type="Pfam" id="PF01385">
    <property type="entry name" value="OrfB_IS605"/>
    <property type="match status" value="1"/>
</dbReference>